<dbReference type="SUPFAM" id="SSF160443">
    <property type="entry name" value="SMR domain-like"/>
    <property type="match status" value="1"/>
</dbReference>
<comment type="caution">
    <text evidence="8">The sequence shown here is derived from an EMBL/GenBank/DDBJ whole genome shotgun (WGS) entry which is preliminary data.</text>
</comment>
<dbReference type="OrthoDB" id="9808166at2"/>
<evidence type="ECO:0000256" key="6">
    <source>
        <dbReference type="ARBA" id="ARBA00023125"/>
    </source>
</evidence>
<dbReference type="GO" id="GO:0043023">
    <property type="term" value="F:ribosomal large subunit binding"/>
    <property type="evidence" value="ECO:0007669"/>
    <property type="project" value="UniProtKB-UniRule"/>
</dbReference>
<comment type="function">
    <text evidence="7">Acts as a ribosome collision sensor, splitting the ribosome into its 2 subunits. Detects stalled/collided 70S ribosomes which it binds and splits by an ATP-hydrolysis driven conformational change. Acts upstream of the ribosome quality control system (RQC), a ribosome-associated complex that mediates the extraction of incompletely synthesized nascent chains from stalled ribosomes and their subsequent degradation. Probably generates substrates for RQC.</text>
</comment>
<evidence type="ECO:0000313" key="8">
    <source>
        <dbReference type="EMBL" id="KID48077.1"/>
    </source>
</evidence>
<evidence type="ECO:0000313" key="9">
    <source>
        <dbReference type="Proteomes" id="UP000031184"/>
    </source>
</evidence>
<evidence type="ECO:0000256" key="2">
    <source>
        <dbReference type="ARBA" id="ARBA00022741"/>
    </source>
</evidence>
<reference evidence="8 9" key="1">
    <citation type="submission" date="2013-08" db="EMBL/GenBank/DDBJ databases">
        <title>An opportunistic ruminal bacterium that causes liver abscesses in cattle.</title>
        <authorList>
            <person name="Benahmed F.H."/>
            <person name="Rasmussen M."/>
            <person name="Harbottle H."/>
            <person name="Soppet D."/>
            <person name="Nagaraja T.G."/>
            <person name="Davidson M."/>
        </authorList>
    </citation>
    <scope>NUCLEOTIDE SEQUENCE [LARGE SCALE GENOMIC DNA]</scope>
    <source>
        <strain evidence="8 9">B35</strain>
    </source>
</reference>
<evidence type="ECO:0000256" key="5">
    <source>
        <dbReference type="ARBA" id="ARBA00022884"/>
    </source>
</evidence>
<keyword evidence="7" id="KW-0255">Endonuclease</keyword>
<dbReference type="GO" id="GO:0004519">
    <property type="term" value="F:endonuclease activity"/>
    <property type="evidence" value="ECO:0007669"/>
    <property type="project" value="UniProtKB-UniRule"/>
</dbReference>
<dbReference type="PIRSF" id="PIRSF005814">
    <property type="entry name" value="MutS_YshD"/>
    <property type="match status" value="1"/>
</dbReference>
<dbReference type="InterPro" id="IPR045076">
    <property type="entry name" value="MutS"/>
</dbReference>
<dbReference type="GO" id="GO:0045910">
    <property type="term" value="P:negative regulation of DNA recombination"/>
    <property type="evidence" value="ECO:0007669"/>
    <property type="project" value="InterPro"/>
</dbReference>
<evidence type="ECO:0000256" key="4">
    <source>
        <dbReference type="ARBA" id="ARBA00022840"/>
    </source>
</evidence>
<feature type="binding site" evidence="7">
    <location>
        <begin position="332"/>
        <end position="339"/>
    </location>
    <ligand>
        <name>ATP</name>
        <dbReference type="ChEBI" id="CHEBI:30616"/>
    </ligand>
</feature>
<dbReference type="SMART" id="SM00533">
    <property type="entry name" value="MUTSd"/>
    <property type="match status" value="1"/>
</dbReference>
<dbReference type="GO" id="GO:0030983">
    <property type="term" value="F:mismatched DNA binding"/>
    <property type="evidence" value="ECO:0007669"/>
    <property type="project" value="InterPro"/>
</dbReference>
<protein>
    <recommendedName>
        <fullName evidence="7">Endonuclease MutS2</fullName>
        <ecNumber evidence="7">3.1.-.-</ecNumber>
    </recommendedName>
    <alternativeName>
        <fullName evidence="7">Ribosome-associated protein quality control-upstream factor</fullName>
        <shortName evidence="7">RQC-upstream factor</shortName>
        <shortName evidence="7">RqcU</shortName>
        <ecNumber evidence="7">3.6.4.-</ecNumber>
    </alternativeName>
</protein>
<keyword evidence="7" id="KW-0540">Nuclease</keyword>
<dbReference type="GO" id="GO:0140664">
    <property type="term" value="F:ATP-dependent DNA damage sensor activity"/>
    <property type="evidence" value="ECO:0007669"/>
    <property type="project" value="InterPro"/>
</dbReference>
<keyword evidence="5 7" id="KW-0694">RNA-binding</keyword>
<organism evidence="8 9">
    <name type="scientific">Fusobacterium necrophorum subsp. funduliforme B35</name>
    <dbReference type="NCBI Taxonomy" id="1226633"/>
    <lineage>
        <taxon>Bacteria</taxon>
        <taxon>Fusobacteriati</taxon>
        <taxon>Fusobacteriota</taxon>
        <taxon>Fusobacteriia</taxon>
        <taxon>Fusobacteriales</taxon>
        <taxon>Fusobacteriaceae</taxon>
        <taxon>Fusobacterium</taxon>
    </lineage>
</organism>
<dbReference type="InterPro" id="IPR002625">
    <property type="entry name" value="Smr_dom"/>
</dbReference>
<dbReference type="InterPro" id="IPR007696">
    <property type="entry name" value="DNA_mismatch_repair_MutS_core"/>
</dbReference>
<comment type="similarity">
    <text evidence="7">Belongs to the DNA mismatch repair MutS family. MutS2 subfamily.</text>
</comment>
<dbReference type="GO" id="GO:0016887">
    <property type="term" value="F:ATP hydrolysis activity"/>
    <property type="evidence" value="ECO:0007669"/>
    <property type="project" value="InterPro"/>
</dbReference>
<dbReference type="InterPro" id="IPR027417">
    <property type="entry name" value="P-loop_NTPase"/>
</dbReference>
<accession>A0A017H2T9</accession>
<dbReference type="SUPFAM" id="SSF48334">
    <property type="entry name" value="DNA repair protein MutS, domain III"/>
    <property type="match status" value="1"/>
</dbReference>
<dbReference type="NCBIfam" id="TIGR01069">
    <property type="entry name" value="mutS2"/>
    <property type="match status" value="1"/>
</dbReference>
<dbReference type="InterPro" id="IPR036063">
    <property type="entry name" value="Smr_dom_sf"/>
</dbReference>
<dbReference type="SMART" id="SM00534">
    <property type="entry name" value="MUTSac"/>
    <property type="match status" value="1"/>
</dbReference>
<dbReference type="Gene3D" id="3.30.1370.110">
    <property type="match status" value="1"/>
</dbReference>
<dbReference type="Pfam" id="PF01713">
    <property type="entry name" value="Smr"/>
    <property type="match status" value="1"/>
</dbReference>
<dbReference type="EC" id="3.1.-.-" evidence="7"/>
<dbReference type="SUPFAM" id="SSF52540">
    <property type="entry name" value="P-loop containing nucleoside triphosphate hydrolases"/>
    <property type="match status" value="1"/>
</dbReference>
<evidence type="ECO:0000256" key="7">
    <source>
        <dbReference type="HAMAP-Rule" id="MF_00092"/>
    </source>
</evidence>
<sequence>MNLHSHRVLEFDKLKEKIMTYLVIENNVEEIMNLKPFNDLSSLQQEFVYVQDCMDFMQYDGGLDVRHLKDICSLTEKIKLIGTYLEVDELWDINMNLRFFRIFQAQLEDLGKYKALRDYMRQVSPLRLIEDLISKAVDSEKQIKDEASLDLRDIRIHKKMLAQNIRRKFDELFEEASIAVAFQERIVTERDGRMVVPVKVDFKGLIKGIEHDRSSSGQTVFIEPLSIVSLNNKMRELETKEKEEIRKILLRLSEQIRNHQDEMYKIGTMILYLDRLQAKANFGLEEACHVPTIQGKEILYLEKARHPFIPKEKVVPLTFEIGKDYRILLITGPNTGGKTVALKTAGLLTLMALSGIPIPASEHSKIGFFQGVFADIGDEQSIEQSLSSFSAHVTNLQEILREVHRNCLVLLDELGSGTDPTEGSAFAMSIIDYLKEKKCNAIITTHYSEVKAHGYNEEGIETASMEFDTATLSPTYRLLMGIPGESNALTIAKRLGVPQDIIDKAQSYISEDNKKIELMINNIKNKSESLDRMQAELEGLREAARMNQQKWEEERRNLEREKNEILKKAYEDSEKMMNEMRAKASALIEKIQKEENSKEQAKQIQKNLNMLSSALKEEKNKTISITKTMKKKANFKEGDRVFVKNINQFASVLKINAMKESAQVQAGILKLEVPFDEIRVTEEKKEKRYQVQVHKKIAVRSEIDLRGKMVDEGIHELETYLDRALLNGYHEIYVIHGKGTGALRNGILDYLKTCPYVKEFRIGGHGEGGLGCTVVTLK</sequence>
<dbReference type="InterPro" id="IPR005747">
    <property type="entry name" value="MutS2"/>
</dbReference>
<dbReference type="HAMAP" id="MF_00092">
    <property type="entry name" value="MutS2"/>
    <property type="match status" value="1"/>
</dbReference>
<evidence type="ECO:0000256" key="3">
    <source>
        <dbReference type="ARBA" id="ARBA00022801"/>
    </source>
</evidence>
<keyword evidence="2 7" id="KW-0547">Nucleotide-binding</keyword>
<keyword evidence="4 7" id="KW-0067">ATP-binding</keyword>
<comment type="function">
    <text evidence="7">Endonuclease that is involved in the suppression of homologous recombination and thus may have a key role in the control of bacterial genetic diversity.</text>
</comment>
<dbReference type="GO" id="GO:0006298">
    <property type="term" value="P:mismatch repair"/>
    <property type="evidence" value="ECO:0007669"/>
    <property type="project" value="InterPro"/>
</dbReference>
<dbReference type="PROSITE" id="PS50828">
    <property type="entry name" value="SMR"/>
    <property type="match status" value="1"/>
</dbReference>
<dbReference type="CDD" id="cd03280">
    <property type="entry name" value="ABC_MutS2"/>
    <property type="match status" value="1"/>
</dbReference>
<dbReference type="SMART" id="SM00463">
    <property type="entry name" value="SMR"/>
    <property type="match status" value="1"/>
</dbReference>
<dbReference type="Pfam" id="PF20297">
    <property type="entry name" value="MSSS"/>
    <property type="match status" value="1"/>
</dbReference>
<dbReference type="PANTHER" id="PTHR48466:SF2">
    <property type="entry name" value="OS10G0509000 PROTEIN"/>
    <property type="match status" value="1"/>
</dbReference>
<proteinExistence type="inferred from homology"/>
<dbReference type="EC" id="3.6.4.-" evidence="7"/>
<gene>
    <name evidence="7" type="primary">mutS2</name>
    <name evidence="7" type="synonym">rqcU</name>
    <name evidence="8" type="ORF">C095_11800</name>
</gene>
<dbReference type="Gene3D" id="3.40.50.300">
    <property type="entry name" value="P-loop containing nucleotide triphosphate hydrolases"/>
    <property type="match status" value="1"/>
</dbReference>
<dbReference type="InterPro" id="IPR000432">
    <property type="entry name" value="DNA_mismatch_repair_MutS_C"/>
</dbReference>
<dbReference type="GeneID" id="75074676"/>
<dbReference type="Pfam" id="PF00488">
    <property type="entry name" value="MutS_V"/>
    <property type="match status" value="1"/>
</dbReference>
<comment type="subunit">
    <text evidence="7">Homodimer. Binds to stalled ribosomes, contacting rRNA.</text>
</comment>
<dbReference type="Proteomes" id="UP000031184">
    <property type="component" value="Unassembled WGS sequence"/>
</dbReference>
<dbReference type="PATRIC" id="fig|1226633.4.peg.2378"/>
<dbReference type="AlphaFoldDB" id="A0A017H2T9"/>
<evidence type="ECO:0000256" key="1">
    <source>
        <dbReference type="ARBA" id="ARBA00022730"/>
    </source>
</evidence>
<dbReference type="GO" id="GO:0072344">
    <property type="term" value="P:rescue of stalled ribosome"/>
    <property type="evidence" value="ECO:0007669"/>
    <property type="project" value="UniProtKB-UniRule"/>
</dbReference>
<dbReference type="GO" id="GO:0019843">
    <property type="term" value="F:rRNA binding"/>
    <property type="evidence" value="ECO:0007669"/>
    <property type="project" value="UniProtKB-UniRule"/>
</dbReference>
<keyword evidence="3 7" id="KW-0378">Hydrolase</keyword>
<dbReference type="InterPro" id="IPR036187">
    <property type="entry name" value="DNA_mismatch_repair_MutS_sf"/>
</dbReference>
<dbReference type="EMBL" id="AUZI01000032">
    <property type="protein sequence ID" value="KID48077.1"/>
    <property type="molecule type" value="Genomic_DNA"/>
</dbReference>
<name>A0A017H2T9_9FUSO</name>
<dbReference type="SMR" id="A0A017H2T9"/>
<keyword evidence="1 7" id="KW-0699">rRNA-binding</keyword>
<dbReference type="GO" id="GO:0005524">
    <property type="term" value="F:ATP binding"/>
    <property type="evidence" value="ECO:0007669"/>
    <property type="project" value="UniProtKB-UniRule"/>
</dbReference>
<dbReference type="FunFam" id="3.40.50.300:FF:000830">
    <property type="entry name" value="Endonuclease MutS2"/>
    <property type="match status" value="1"/>
</dbReference>
<dbReference type="RefSeq" id="WP_005956678.1">
    <property type="nucleotide sequence ID" value="NZ_AOJP01000014.1"/>
</dbReference>
<dbReference type="PANTHER" id="PTHR48466">
    <property type="entry name" value="OS10G0509000 PROTEIN-RELATED"/>
    <property type="match status" value="1"/>
</dbReference>
<keyword evidence="6 7" id="KW-0238">DNA-binding</keyword>
<dbReference type="InterPro" id="IPR046893">
    <property type="entry name" value="MSSS"/>
</dbReference>